<dbReference type="AlphaFoldDB" id="A0A4S8KNC5"/>
<feature type="region of interest" description="Disordered" evidence="1">
    <location>
        <begin position="223"/>
        <end position="248"/>
    </location>
</feature>
<feature type="compositionally biased region" description="Low complexity" evidence="1">
    <location>
        <begin position="51"/>
        <end position="64"/>
    </location>
</feature>
<keyword evidence="3" id="KW-1185">Reference proteome</keyword>
<proteinExistence type="predicted"/>
<feature type="region of interest" description="Disordered" evidence="1">
    <location>
        <begin position="1"/>
        <end position="65"/>
    </location>
</feature>
<evidence type="ECO:0000313" key="2">
    <source>
        <dbReference type="EMBL" id="THU77146.1"/>
    </source>
</evidence>
<dbReference type="EMBL" id="ML180536">
    <property type="protein sequence ID" value="THU77146.1"/>
    <property type="molecule type" value="Genomic_DNA"/>
</dbReference>
<sequence length="248" mass="27754">MHSDTNDPPPDGDFTINDPELAPDDAPEPGNDPAEDVDVDSTMEGSGFDESAVPSSSSTPTRSASRFDIDNWKSQNIVRVEDDLFRFEHNRFVYFVTAFEVRLFLAQNEKLKQHGTLGAVVPSPTYTAFAEAFNAEDTPFKLCYYDPDHDRSTGRSTPLLYRSTPNPPKGMLRLASHQCVRDEILFPGNTSVAQAELDSLRAIATHNQVTHHKFMARKTLNKMNKQRGKGDPIVVKKNKKSDSDSFKF</sequence>
<feature type="compositionally biased region" description="Acidic residues" evidence="1">
    <location>
        <begin position="21"/>
        <end position="41"/>
    </location>
</feature>
<protein>
    <submittedName>
        <fullName evidence="2">Uncharacterized protein</fullName>
    </submittedName>
</protein>
<gene>
    <name evidence="2" type="ORF">K435DRAFT_812720</name>
</gene>
<organism evidence="2 3">
    <name type="scientific">Dendrothele bispora (strain CBS 962.96)</name>
    <dbReference type="NCBI Taxonomy" id="1314807"/>
    <lineage>
        <taxon>Eukaryota</taxon>
        <taxon>Fungi</taxon>
        <taxon>Dikarya</taxon>
        <taxon>Basidiomycota</taxon>
        <taxon>Agaricomycotina</taxon>
        <taxon>Agaricomycetes</taxon>
        <taxon>Agaricomycetidae</taxon>
        <taxon>Agaricales</taxon>
        <taxon>Agaricales incertae sedis</taxon>
        <taxon>Dendrothele</taxon>
    </lineage>
</organism>
<dbReference type="Proteomes" id="UP000297245">
    <property type="component" value="Unassembled WGS sequence"/>
</dbReference>
<evidence type="ECO:0000256" key="1">
    <source>
        <dbReference type="SAM" id="MobiDB-lite"/>
    </source>
</evidence>
<accession>A0A4S8KNC5</accession>
<evidence type="ECO:0000313" key="3">
    <source>
        <dbReference type="Proteomes" id="UP000297245"/>
    </source>
</evidence>
<reference evidence="2 3" key="1">
    <citation type="journal article" date="2019" name="Nat. Ecol. Evol.">
        <title>Megaphylogeny resolves global patterns of mushroom evolution.</title>
        <authorList>
            <person name="Varga T."/>
            <person name="Krizsan K."/>
            <person name="Foldi C."/>
            <person name="Dima B."/>
            <person name="Sanchez-Garcia M."/>
            <person name="Sanchez-Ramirez S."/>
            <person name="Szollosi G.J."/>
            <person name="Szarkandi J.G."/>
            <person name="Papp V."/>
            <person name="Albert L."/>
            <person name="Andreopoulos W."/>
            <person name="Angelini C."/>
            <person name="Antonin V."/>
            <person name="Barry K.W."/>
            <person name="Bougher N.L."/>
            <person name="Buchanan P."/>
            <person name="Buyck B."/>
            <person name="Bense V."/>
            <person name="Catcheside P."/>
            <person name="Chovatia M."/>
            <person name="Cooper J."/>
            <person name="Damon W."/>
            <person name="Desjardin D."/>
            <person name="Finy P."/>
            <person name="Geml J."/>
            <person name="Haridas S."/>
            <person name="Hughes K."/>
            <person name="Justo A."/>
            <person name="Karasinski D."/>
            <person name="Kautmanova I."/>
            <person name="Kiss B."/>
            <person name="Kocsube S."/>
            <person name="Kotiranta H."/>
            <person name="LaButti K.M."/>
            <person name="Lechner B.E."/>
            <person name="Liimatainen K."/>
            <person name="Lipzen A."/>
            <person name="Lukacs Z."/>
            <person name="Mihaltcheva S."/>
            <person name="Morgado L.N."/>
            <person name="Niskanen T."/>
            <person name="Noordeloos M.E."/>
            <person name="Ohm R.A."/>
            <person name="Ortiz-Santana B."/>
            <person name="Ovrebo C."/>
            <person name="Racz N."/>
            <person name="Riley R."/>
            <person name="Savchenko A."/>
            <person name="Shiryaev A."/>
            <person name="Soop K."/>
            <person name="Spirin V."/>
            <person name="Szebenyi C."/>
            <person name="Tomsovsky M."/>
            <person name="Tulloss R.E."/>
            <person name="Uehling J."/>
            <person name="Grigoriev I.V."/>
            <person name="Vagvolgyi C."/>
            <person name="Papp T."/>
            <person name="Martin F.M."/>
            <person name="Miettinen O."/>
            <person name="Hibbett D.S."/>
            <person name="Nagy L.G."/>
        </authorList>
    </citation>
    <scope>NUCLEOTIDE SEQUENCE [LARGE SCALE GENOMIC DNA]</scope>
    <source>
        <strain evidence="2 3">CBS 962.96</strain>
    </source>
</reference>
<name>A0A4S8KNC5_DENBC</name>